<gene>
    <name evidence="2" type="ORF">NEPTK9_001591</name>
</gene>
<keyword evidence="1" id="KW-0472">Membrane</keyword>
<dbReference type="Proteomes" id="UP001194714">
    <property type="component" value="Unassembled WGS sequence"/>
</dbReference>
<comment type="caution">
    <text evidence="2">The sequence shown here is derived from an EMBL/GenBank/DDBJ whole genome shotgun (WGS) entry which is preliminary data.</text>
</comment>
<name>A0ABS0B0Z7_9BACT</name>
<keyword evidence="1" id="KW-1133">Transmembrane helix</keyword>
<accession>A0ABS0B0Z7</accession>
<sequence length="84" mass="9027">MAASSNILGTNMLAGSAPGINSEAMCSFLKALDEEEIRALSSDSWKLIQDQVVAIMILPSALVTCGTVMFLAESMKNQQFPLKF</sequence>
<dbReference type="EMBL" id="JAAEJV010000069">
    <property type="protein sequence ID" value="MBF5060065.1"/>
    <property type="molecule type" value="Genomic_DNA"/>
</dbReference>
<keyword evidence="3" id="KW-1185">Reference proteome</keyword>
<protein>
    <submittedName>
        <fullName evidence="2">Uncharacterized protein</fullName>
    </submittedName>
</protein>
<proteinExistence type="predicted"/>
<reference evidence="2 3" key="1">
    <citation type="submission" date="2020-01" db="EMBL/GenBank/DDBJ databases">
        <title>Draft genome sequence of Cand. Neptunochlamydia vexilliferae K9.</title>
        <authorList>
            <person name="Schulz F."/>
            <person name="Koestlbacher S."/>
            <person name="Wascher F."/>
            <person name="Pizzetti I."/>
            <person name="Horn M."/>
        </authorList>
    </citation>
    <scope>NUCLEOTIDE SEQUENCE [LARGE SCALE GENOMIC DNA]</scope>
    <source>
        <strain evidence="2 3">K9</strain>
    </source>
</reference>
<keyword evidence="1" id="KW-0812">Transmembrane</keyword>
<evidence type="ECO:0000313" key="2">
    <source>
        <dbReference type="EMBL" id="MBF5060065.1"/>
    </source>
</evidence>
<dbReference type="RefSeq" id="WP_194848395.1">
    <property type="nucleotide sequence ID" value="NZ_JAAEJV010000069.1"/>
</dbReference>
<evidence type="ECO:0000256" key="1">
    <source>
        <dbReference type="SAM" id="Phobius"/>
    </source>
</evidence>
<evidence type="ECO:0000313" key="3">
    <source>
        <dbReference type="Proteomes" id="UP001194714"/>
    </source>
</evidence>
<organism evidence="2 3">
    <name type="scientific">Candidatus Neptunichlamydia vexilliferae</name>
    <dbReference type="NCBI Taxonomy" id="1651774"/>
    <lineage>
        <taxon>Bacteria</taxon>
        <taxon>Pseudomonadati</taxon>
        <taxon>Chlamydiota</taxon>
        <taxon>Chlamydiia</taxon>
        <taxon>Parachlamydiales</taxon>
        <taxon>Simkaniaceae</taxon>
        <taxon>Candidatus Neptunichlamydia</taxon>
    </lineage>
</organism>
<feature type="transmembrane region" description="Helical" evidence="1">
    <location>
        <begin position="52"/>
        <end position="72"/>
    </location>
</feature>